<organism evidence="1 2">
    <name type="scientific">Formosa undariae</name>
    <dbReference type="NCBI Taxonomy" id="1325436"/>
    <lineage>
        <taxon>Bacteria</taxon>
        <taxon>Pseudomonadati</taxon>
        <taxon>Bacteroidota</taxon>
        <taxon>Flavobacteriia</taxon>
        <taxon>Flavobacteriales</taxon>
        <taxon>Flavobacteriaceae</taxon>
        <taxon>Formosa</taxon>
    </lineage>
</organism>
<reference evidence="1 2" key="1">
    <citation type="submission" date="2024-09" db="EMBL/GenBank/DDBJ databases">
        <authorList>
            <person name="Sun Q."/>
            <person name="Mori K."/>
        </authorList>
    </citation>
    <scope>NUCLEOTIDE SEQUENCE [LARGE SCALE GENOMIC DNA]</scope>
    <source>
        <strain evidence="1 2">CECT 8286</strain>
    </source>
</reference>
<gene>
    <name evidence="1" type="primary">gldB</name>
    <name evidence="1" type="ORF">ACFFVB_10285</name>
</gene>
<dbReference type="EMBL" id="JBHMEZ010000011">
    <property type="protein sequence ID" value="MFB9053464.1"/>
    <property type="molecule type" value="Genomic_DNA"/>
</dbReference>
<keyword evidence="2" id="KW-1185">Reference proteome</keyword>
<evidence type="ECO:0000313" key="2">
    <source>
        <dbReference type="Proteomes" id="UP001589605"/>
    </source>
</evidence>
<keyword evidence="1" id="KW-0449">Lipoprotein</keyword>
<accession>A0ABV5F258</accession>
<protein>
    <submittedName>
        <fullName evidence="1">Gliding motility lipoprotein GldB</fullName>
    </submittedName>
</protein>
<dbReference type="RefSeq" id="WP_382382649.1">
    <property type="nucleotide sequence ID" value="NZ_JBHMEZ010000011.1"/>
</dbReference>
<sequence>MKYLSFFLLVIITVVSCKNDSKVIDEISNIEMPVTIERFDVEFAKATPADLNGLKTNYPFMFSKSYPDAFWMDKIQDTLQQELSEAVIKTYPSVEDLEAEISSLFQHLKFYYPEFKAPRVISTTSYVDYRNKVIVTDSIDLIALDTYLGPEHEFYLGVQEYIKRGFRKEQIVVDLADAYANHYILPIKNKTLLDEMISAGKRLYFKDLMIPFKTDAEKIEYSAENLQWAEANESYIWQYFVERELLFSTDSKLPGRFINPAPFSKFYLADIDNESPGKIGVYLGWQIVRAYMSNNTEVSFKDMLNMSSEDIFNHSKFKPRK</sequence>
<name>A0ABV5F258_9FLAO</name>
<comment type="caution">
    <text evidence="1">The sequence shown here is derived from an EMBL/GenBank/DDBJ whole genome shotgun (WGS) entry which is preliminary data.</text>
</comment>
<dbReference type="Proteomes" id="UP001589605">
    <property type="component" value="Unassembled WGS sequence"/>
</dbReference>
<dbReference type="Pfam" id="PF25594">
    <property type="entry name" value="GldB_lipo"/>
    <property type="match status" value="1"/>
</dbReference>
<dbReference type="InterPro" id="IPR019853">
    <property type="entry name" value="GldB-like"/>
</dbReference>
<evidence type="ECO:0000313" key="1">
    <source>
        <dbReference type="EMBL" id="MFB9053464.1"/>
    </source>
</evidence>
<proteinExistence type="predicted"/>
<dbReference type="NCBIfam" id="TIGR03514">
    <property type="entry name" value="GldB_lipo"/>
    <property type="match status" value="1"/>
</dbReference>
<dbReference type="PROSITE" id="PS51257">
    <property type="entry name" value="PROKAR_LIPOPROTEIN"/>
    <property type="match status" value="1"/>
</dbReference>